<protein>
    <submittedName>
        <fullName evidence="1">Uncharacterized protein</fullName>
    </submittedName>
</protein>
<evidence type="ECO:0000313" key="1">
    <source>
        <dbReference type="EMBL" id="TVU25138.1"/>
    </source>
</evidence>
<sequence>MAAAAAGGGGDDRRREGPWWLEWEKKQKEEGKEIPAQAEDELVPDPKSVVRESFSAISWQENKNYQYTRGTTGDNVIDQELKKLVDAFNEIGVSNGKAFVWEDQRSILGTHPVVLLCFVSAIAYEKLGKGSEEAKKKKH</sequence>
<evidence type="ECO:0000313" key="2">
    <source>
        <dbReference type="Proteomes" id="UP000324897"/>
    </source>
</evidence>
<accession>A0A5J9UP43</accession>
<gene>
    <name evidence="1" type="ORF">EJB05_27620</name>
</gene>
<dbReference type="AlphaFoldDB" id="A0A5J9UP43"/>
<name>A0A5J9UP43_9POAL</name>
<proteinExistence type="predicted"/>
<keyword evidence="2" id="KW-1185">Reference proteome</keyword>
<feature type="non-terminal residue" evidence="1">
    <location>
        <position position="1"/>
    </location>
</feature>
<dbReference type="Gramene" id="TVU25138">
    <property type="protein sequence ID" value="TVU25138"/>
    <property type="gene ID" value="EJB05_27620"/>
</dbReference>
<dbReference type="EMBL" id="RWGY01000013">
    <property type="protein sequence ID" value="TVU25138.1"/>
    <property type="molecule type" value="Genomic_DNA"/>
</dbReference>
<comment type="caution">
    <text evidence="1">The sequence shown here is derived from an EMBL/GenBank/DDBJ whole genome shotgun (WGS) entry which is preliminary data.</text>
</comment>
<dbReference type="Proteomes" id="UP000324897">
    <property type="component" value="Chromosome 2"/>
</dbReference>
<organism evidence="1 2">
    <name type="scientific">Eragrostis curvula</name>
    <name type="common">weeping love grass</name>
    <dbReference type="NCBI Taxonomy" id="38414"/>
    <lineage>
        <taxon>Eukaryota</taxon>
        <taxon>Viridiplantae</taxon>
        <taxon>Streptophyta</taxon>
        <taxon>Embryophyta</taxon>
        <taxon>Tracheophyta</taxon>
        <taxon>Spermatophyta</taxon>
        <taxon>Magnoliopsida</taxon>
        <taxon>Liliopsida</taxon>
        <taxon>Poales</taxon>
        <taxon>Poaceae</taxon>
        <taxon>PACMAD clade</taxon>
        <taxon>Chloridoideae</taxon>
        <taxon>Eragrostideae</taxon>
        <taxon>Eragrostidinae</taxon>
        <taxon>Eragrostis</taxon>
    </lineage>
</organism>
<reference evidence="1 2" key="1">
    <citation type="journal article" date="2019" name="Sci. Rep.">
        <title>A high-quality genome of Eragrostis curvula grass provides insights into Poaceae evolution and supports new strategies to enhance forage quality.</title>
        <authorList>
            <person name="Carballo J."/>
            <person name="Santos B.A.C.M."/>
            <person name="Zappacosta D."/>
            <person name="Garbus I."/>
            <person name="Selva J.P."/>
            <person name="Gallo C.A."/>
            <person name="Diaz A."/>
            <person name="Albertini E."/>
            <person name="Caccamo M."/>
            <person name="Echenique V."/>
        </authorList>
    </citation>
    <scope>NUCLEOTIDE SEQUENCE [LARGE SCALE GENOMIC DNA]</scope>
    <source>
        <strain evidence="2">cv. Victoria</strain>
        <tissue evidence="1">Leaf</tissue>
    </source>
</reference>